<accession>A0A7R8YNH3</accession>
<feature type="compositionally biased region" description="Polar residues" evidence="2">
    <location>
        <begin position="861"/>
        <end position="872"/>
    </location>
</feature>
<dbReference type="OrthoDB" id="10061469at2759"/>
<organism evidence="3 4">
    <name type="scientific">Hermetia illucens</name>
    <name type="common">Black soldier fly</name>
    <dbReference type="NCBI Taxonomy" id="343691"/>
    <lineage>
        <taxon>Eukaryota</taxon>
        <taxon>Metazoa</taxon>
        <taxon>Ecdysozoa</taxon>
        <taxon>Arthropoda</taxon>
        <taxon>Hexapoda</taxon>
        <taxon>Insecta</taxon>
        <taxon>Pterygota</taxon>
        <taxon>Neoptera</taxon>
        <taxon>Endopterygota</taxon>
        <taxon>Diptera</taxon>
        <taxon>Brachycera</taxon>
        <taxon>Stratiomyomorpha</taxon>
        <taxon>Stratiomyidae</taxon>
        <taxon>Hermetiinae</taxon>
        <taxon>Hermetia</taxon>
    </lineage>
</organism>
<feature type="region of interest" description="Disordered" evidence="2">
    <location>
        <begin position="861"/>
        <end position="923"/>
    </location>
</feature>
<evidence type="ECO:0000313" key="3">
    <source>
        <dbReference type="EMBL" id="CAD7078465.1"/>
    </source>
</evidence>
<protein>
    <recommendedName>
        <fullName evidence="5">Constitutive coactivator of PPAR-gamma-like protein 1</fullName>
    </recommendedName>
</protein>
<comment type="similarity">
    <text evidence="1">Belongs to the constitutive coactivator of PPAR-gamma family.</text>
</comment>
<feature type="compositionally biased region" description="Low complexity" evidence="2">
    <location>
        <begin position="1064"/>
        <end position="1076"/>
    </location>
</feature>
<feature type="compositionally biased region" description="Low complexity" evidence="2">
    <location>
        <begin position="1046"/>
        <end position="1056"/>
    </location>
</feature>
<feature type="region of interest" description="Disordered" evidence="2">
    <location>
        <begin position="373"/>
        <end position="395"/>
    </location>
</feature>
<feature type="compositionally biased region" description="Low complexity" evidence="2">
    <location>
        <begin position="982"/>
        <end position="992"/>
    </location>
</feature>
<keyword evidence="4" id="KW-1185">Reference proteome</keyword>
<sequence length="1090" mass="121933">MIDTADLQAFLATKVEGGAVAVDLCKIGQSHHQQHAGGSKNAKSNNGNFRVALDMEDCLDRFYGGYYSDWACGGQWSRAYQFVQLLHTAFKNAHVEIHAFFDGSLKKNKKTASERNDFRQKTLSVLKHIRMIATPPPKIWWLPPSGIRTTLRNALRSVNIQVAQTVNDHTMEIIEYFHEQKLDAIIGLHPDYIIANSSRYFSSHDLRLSYKGALETKEFMVSKLLSTLSLTADHLPFVAVLLGGYIVLDEAKLKSIYEKCKIDYSLDFEARIRRIAEIVRNSPTNDIDEFIKHLNLGDYEKDIKESVEYYQRKGQFSGKKYQGAKKRGNDNQKQALPEPAPIASETSETDELTRKILTDVNNLVDEEAAAAEQKEEAEKVAKSKTETKENSSKTKSTFVYTLPGEVIKTSLSRHQRGIMDARIYHLLTKKEIILPQILEDENYREIPSIHLFYRPARQMIYAVLFNLYHQKYLCSKQNMGDKDKKNERKEASGQSHKLPEIQISEWIWSPQNEYKRPDVVTAQALPWAVPTVQRLWFGMAFDDKQRRMRAFLSIMRSDTPLMLNRGYVPQHMLVMACVLRYIVTCPDRTILTRQELDAFLATAFSPQLPIVEYTQELVLPGVHLRGVYLATLFMQGVETASLANDSCGVPLPWTMTNPWLFFDGKLFHLKLKMSTYVTTLRELCDDHIEIVLKIERFRKAILEDVEHYLLPAAHMDPMYRPGFLPPPAIPIPAYNNKNALHSLATAASSNGTIFYNAQAPYFSISSTLLGRDAITGVNTTGMNARTNMRGAAGQQRNGAGKRKDYQLKVGGIVTGSWAAGGIQNRSLFGSPANRLNTRLTVAANRFNVNNRGKMSVNARLQRNQNTSTSNIANRAIARVYGNKLNTRNRNKQKRKENRKGKQQGKKQNTKADQKTSQSGEKSEIKTEIDTIVEKVKNTSLRECTVELRNGKTILASDLANSICDELLKDEEESPKTLKTEQVSPPSVSSPSKPKAETVPNDTGASGDSTKNDELKQAPTATKSATSAAKSATNATALTKKTKAKKNGTANAALNKTVSSESGGENDNSAMNASNNSEVEELGQGDVAVQG</sequence>
<feature type="region of interest" description="Disordered" evidence="2">
    <location>
        <begin position="972"/>
        <end position="1090"/>
    </location>
</feature>
<dbReference type="Proteomes" id="UP000594454">
    <property type="component" value="Chromosome 1"/>
</dbReference>
<dbReference type="PANTHER" id="PTHR15976">
    <property type="entry name" value="CONSTITUTIVE COACTIVATOR OF PEROXISOME PROLIFERATOR-ACTIVATED RECEPTOR GAMMA"/>
    <property type="match status" value="1"/>
</dbReference>
<feature type="compositionally biased region" description="Polar residues" evidence="2">
    <location>
        <begin position="999"/>
        <end position="1008"/>
    </location>
</feature>
<dbReference type="InterPro" id="IPR029060">
    <property type="entry name" value="PIN-like_dom_sf"/>
</dbReference>
<dbReference type="InParanoid" id="A0A7R8YNH3"/>
<dbReference type="EMBL" id="LR899009">
    <property type="protein sequence ID" value="CAD7078465.1"/>
    <property type="molecule type" value="Genomic_DNA"/>
</dbReference>
<evidence type="ECO:0008006" key="5">
    <source>
        <dbReference type="Google" id="ProtNLM"/>
    </source>
</evidence>
<gene>
    <name evidence="3" type="ORF">HERILL_LOCUS1732</name>
</gene>
<name>A0A7R8YNH3_HERIL</name>
<reference evidence="3 4" key="1">
    <citation type="submission" date="2020-11" db="EMBL/GenBank/DDBJ databases">
        <authorList>
            <person name="Wallbank WR R."/>
            <person name="Pardo Diaz C."/>
            <person name="Kozak K."/>
            <person name="Martin S."/>
            <person name="Jiggins C."/>
            <person name="Moest M."/>
            <person name="Warren A I."/>
            <person name="Generalovic N T."/>
            <person name="Byers J.R.P. K."/>
            <person name="Montejo-Kovacevich G."/>
            <person name="Yen C E."/>
        </authorList>
    </citation>
    <scope>NUCLEOTIDE SEQUENCE [LARGE SCALE GENOMIC DNA]</scope>
</reference>
<dbReference type="PANTHER" id="PTHR15976:SF16">
    <property type="entry name" value="ASTEROID DOMAIN-CONTAINING PROTEIN"/>
    <property type="match status" value="1"/>
</dbReference>
<evidence type="ECO:0000313" key="4">
    <source>
        <dbReference type="Proteomes" id="UP000594454"/>
    </source>
</evidence>
<feature type="region of interest" description="Disordered" evidence="2">
    <location>
        <begin position="320"/>
        <end position="350"/>
    </location>
</feature>
<feature type="compositionally biased region" description="Basic and acidic residues" evidence="2">
    <location>
        <begin position="373"/>
        <end position="392"/>
    </location>
</feature>
<dbReference type="AlphaFoldDB" id="A0A7R8YNH3"/>
<proteinExistence type="inferred from homology"/>
<dbReference type="SUPFAM" id="SSF88723">
    <property type="entry name" value="PIN domain-like"/>
    <property type="match status" value="1"/>
</dbReference>
<dbReference type="InterPro" id="IPR026784">
    <property type="entry name" value="Coact_PPARg"/>
</dbReference>
<feature type="compositionally biased region" description="Basic residues" evidence="2">
    <location>
        <begin position="886"/>
        <end position="908"/>
    </location>
</feature>
<dbReference type="GO" id="GO:0005634">
    <property type="term" value="C:nucleus"/>
    <property type="evidence" value="ECO:0007669"/>
    <property type="project" value="TreeGrafter"/>
</dbReference>
<evidence type="ECO:0000256" key="1">
    <source>
        <dbReference type="ARBA" id="ARBA00009495"/>
    </source>
</evidence>
<evidence type="ECO:0000256" key="2">
    <source>
        <dbReference type="SAM" id="MobiDB-lite"/>
    </source>
</evidence>
<feature type="compositionally biased region" description="Low complexity" evidence="2">
    <location>
        <begin position="1019"/>
        <end position="1038"/>
    </location>
</feature>